<evidence type="ECO:0000313" key="9">
    <source>
        <dbReference type="Proteomes" id="UP000000269"/>
    </source>
</evidence>
<keyword evidence="8" id="KW-0670">Pyruvate</keyword>
<keyword evidence="5" id="KW-0249">Electron transport</keyword>
<dbReference type="InterPro" id="IPR017896">
    <property type="entry name" value="4Fe4S_Fe-S-bd"/>
</dbReference>
<comment type="function">
    <text evidence="5">Catalyzes the ferredoxin-dependent oxidative decarboxylation of arylpyruvates.</text>
</comment>
<evidence type="ECO:0000313" key="8">
    <source>
        <dbReference type="EMBL" id="ABW18587.1"/>
    </source>
</evidence>
<dbReference type="FunFam" id="3.40.50.970:FF:000039">
    <property type="entry name" value="Indolepyruvate oxidoreductase subunit IorA"/>
    <property type="match status" value="1"/>
</dbReference>
<comment type="cofactor">
    <cofactor evidence="5 6">
        <name>[4Fe-4S] cluster</name>
        <dbReference type="ChEBI" id="CHEBI:49883"/>
    </cofactor>
    <text evidence="5 6">Binds 2 [4Fe-4S] clusters. In this family the first cluster has a non-standard and varying [4Fe-4S] binding motif CX(2)CX(2)CX(4-5)CP.</text>
</comment>
<dbReference type="OrthoDB" id="9804603at2"/>
<dbReference type="CDD" id="cd07034">
    <property type="entry name" value="TPP_PYR_PFOR_IOR-alpha_like"/>
    <property type="match status" value="1"/>
</dbReference>
<dbReference type="GO" id="GO:0046872">
    <property type="term" value="F:metal ion binding"/>
    <property type="evidence" value="ECO:0007669"/>
    <property type="project" value="UniProtKB-UniRule"/>
</dbReference>
<feature type="binding site" evidence="6">
    <location>
        <position position="548"/>
    </location>
    <ligand>
        <name>[4Fe-4S] cluster</name>
        <dbReference type="ChEBI" id="CHEBI:49883"/>
        <label>1</label>
    </ligand>
</feature>
<dbReference type="SUPFAM" id="SSF52518">
    <property type="entry name" value="Thiamin diphosphate-binding fold (THDP-binding)"/>
    <property type="match status" value="2"/>
</dbReference>
<dbReference type="SUPFAM" id="SSF54862">
    <property type="entry name" value="4Fe-4S ferredoxins"/>
    <property type="match status" value="1"/>
</dbReference>
<dbReference type="STRING" id="350688.Clos_1040"/>
<dbReference type="KEGG" id="aoe:Clos_1040"/>
<protein>
    <recommendedName>
        <fullName evidence="5">Indolepyruvate oxidoreductase subunit IorA</fullName>
        <shortName evidence="5">IOR</shortName>
        <ecNumber evidence="5">1.2.7.8</ecNumber>
    </recommendedName>
    <alternativeName>
        <fullName evidence="5">Indolepyruvate ferredoxin oxidoreductase subunit alpha</fullName>
    </alternativeName>
</protein>
<evidence type="ECO:0000259" key="7">
    <source>
        <dbReference type="PROSITE" id="PS51379"/>
    </source>
</evidence>
<dbReference type="Pfam" id="PF01855">
    <property type="entry name" value="POR_N"/>
    <property type="match status" value="1"/>
</dbReference>
<keyword evidence="2 5" id="KW-0560">Oxidoreductase</keyword>
<keyword evidence="5" id="KW-0813">Transport</keyword>
<keyword evidence="1 5" id="KW-0479">Metal-binding</keyword>
<feature type="binding site" evidence="6">
    <location>
        <position position="553"/>
    </location>
    <ligand>
        <name>[4Fe-4S] cluster</name>
        <dbReference type="ChEBI" id="CHEBI:49883"/>
        <label>2</label>
    </ligand>
</feature>
<dbReference type="HOGENOM" id="CLU_017727_0_0_9"/>
<dbReference type="PANTHER" id="PTHR43710:SF5">
    <property type="entry name" value="INDOLEPYRUVATE FERREDOXIN OXIDOREDUCTASE ALPHA SUBUNIT"/>
    <property type="match status" value="1"/>
</dbReference>
<keyword evidence="9" id="KW-1185">Reference proteome</keyword>
<dbReference type="PROSITE" id="PS51379">
    <property type="entry name" value="4FE4S_FER_2"/>
    <property type="match status" value="2"/>
</dbReference>
<feature type="binding site" evidence="6">
    <location>
        <position position="545"/>
    </location>
    <ligand>
        <name>[4Fe-4S] cluster</name>
        <dbReference type="ChEBI" id="CHEBI:49883"/>
        <label>1</label>
    </ligand>
</feature>
<dbReference type="InterPro" id="IPR045025">
    <property type="entry name" value="HACL1-like"/>
</dbReference>
<gene>
    <name evidence="8" type="ordered locus">Clos_1040</name>
</gene>
<dbReference type="CDD" id="cd02008">
    <property type="entry name" value="TPP_IOR_alpha"/>
    <property type="match status" value="1"/>
</dbReference>
<keyword evidence="3 5" id="KW-0408">Iron</keyword>
<dbReference type="Gene3D" id="3.30.70.20">
    <property type="match status" value="1"/>
</dbReference>
<feature type="binding site" evidence="6">
    <location>
        <position position="576"/>
    </location>
    <ligand>
        <name>[4Fe-4S] cluster</name>
        <dbReference type="ChEBI" id="CHEBI:49883"/>
        <label>2</label>
    </ligand>
</feature>
<dbReference type="InterPro" id="IPR017900">
    <property type="entry name" value="4Fe4S_Fe_S_CS"/>
</dbReference>
<dbReference type="GO" id="GO:0030976">
    <property type="term" value="F:thiamine pyrophosphate binding"/>
    <property type="evidence" value="ECO:0007669"/>
    <property type="project" value="InterPro"/>
</dbReference>
<dbReference type="Pfam" id="PF00037">
    <property type="entry name" value="Fer4"/>
    <property type="match status" value="1"/>
</dbReference>
<feature type="binding site" evidence="6">
    <location>
        <position position="586"/>
    </location>
    <ligand>
        <name>[4Fe-4S] cluster</name>
        <dbReference type="ChEBI" id="CHEBI:49883"/>
        <label>1</label>
    </ligand>
</feature>
<evidence type="ECO:0000256" key="2">
    <source>
        <dbReference type="ARBA" id="ARBA00023002"/>
    </source>
</evidence>
<keyword evidence="4 5" id="KW-0411">Iron-sulfur</keyword>
<dbReference type="PROSITE" id="PS00198">
    <property type="entry name" value="4FE4S_FER_1"/>
    <property type="match status" value="1"/>
</dbReference>
<accession>A8MGP3</accession>
<comment type="catalytic activity">
    <reaction evidence="5">
        <text>indole-3-pyruvate + 2 oxidized [2Fe-2S]-[ferredoxin] + CoA = (indol-3-yl)acetyl-CoA + 2 reduced [2Fe-2S]-[ferredoxin] + CO2 + H(+)</text>
        <dbReference type="Rhea" id="RHEA:12645"/>
        <dbReference type="Rhea" id="RHEA-COMP:10000"/>
        <dbReference type="Rhea" id="RHEA-COMP:10001"/>
        <dbReference type="ChEBI" id="CHEBI:15378"/>
        <dbReference type="ChEBI" id="CHEBI:16526"/>
        <dbReference type="ChEBI" id="CHEBI:17640"/>
        <dbReference type="ChEBI" id="CHEBI:33737"/>
        <dbReference type="ChEBI" id="CHEBI:33738"/>
        <dbReference type="ChEBI" id="CHEBI:57271"/>
        <dbReference type="ChEBI" id="CHEBI:57287"/>
        <dbReference type="EC" id="1.2.7.8"/>
    </reaction>
</comment>
<dbReference type="InterPro" id="IPR029061">
    <property type="entry name" value="THDP-binding"/>
</dbReference>
<name>A8MGP3_ALKOO</name>
<dbReference type="Pfam" id="PF02775">
    <property type="entry name" value="TPP_enzyme_C"/>
    <property type="match status" value="1"/>
</dbReference>
<feature type="binding site" evidence="6">
    <location>
        <position position="582"/>
    </location>
    <ligand>
        <name>[4Fe-4S] cluster</name>
        <dbReference type="ChEBI" id="CHEBI:49883"/>
        <label>2</label>
    </ligand>
</feature>
<evidence type="ECO:0000256" key="1">
    <source>
        <dbReference type="ARBA" id="ARBA00022723"/>
    </source>
</evidence>
<dbReference type="EC" id="1.2.7.8" evidence="5"/>
<dbReference type="EMBL" id="CP000853">
    <property type="protein sequence ID" value="ABW18587.1"/>
    <property type="molecule type" value="Genomic_DNA"/>
</dbReference>
<dbReference type="GO" id="GO:0043805">
    <property type="term" value="F:indolepyruvate ferredoxin oxidoreductase activity"/>
    <property type="evidence" value="ECO:0007669"/>
    <property type="project" value="UniProtKB-UniRule"/>
</dbReference>
<dbReference type="PIRSF" id="PIRSF006439">
    <property type="entry name" value="Indolepyruvate_ferr_oxidored"/>
    <property type="match status" value="1"/>
</dbReference>
<dbReference type="Gene3D" id="3.40.50.970">
    <property type="match status" value="2"/>
</dbReference>
<feature type="binding site" evidence="6">
    <location>
        <position position="542"/>
    </location>
    <ligand>
        <name>[4Fe-4S] cluster</name>
        <dbReference type="ChEBI" id="CHEBI:49883"/>
        <label>1</label>
    </ligand>
</feature>
<organism evidence="8 9">
    <name type="scientific">Alkaliphilus oremlandii (strain OhILAs)</name>
    <name type="common">Clostridium oremlandii (strain OhILAs)</name>
    <dbReference type="NCBI Taxonomy" id="350688"/>
    <lineage>
        <taxon>Bacteria</taxon>
        <taxon>Bacillati</taxon>
        <taxon>Bacillota</taxon>
        <taxon>Clostridia</taxon>
        <taxon>Peptostreptococcales</taxon>
        <taxon>Natronincolaceae</taxon>
        <taxon>Alkaliphilus</taxon>
    </lineage>
</organism>
<dbReference type="RefSeq" id="WP_012158899.1">
    <property type="nucleotide sequence ID" value="NC_009922.1"/>
</dbReference>
<dbReference type="GO" id="GO:0051539">
    <property type="term" value="F:4 iron, 4 sulfur cluster binding"/>
    <property type="evidence" value="ECO:0007669"/>
    <property type="project" value="UniProtKB-UniRule"/>
</dbReference>
<keyword evidence="5 6" id="KW-0004">4Fe-4S</keyword>
<dbReference type="Proteomes" id="UP000000269">
    <property type="component" value="Chromosome"/>
</dbReference>
<dbReference type="PANTHER" id="PTHR43710">
    <property type="entry name" value="2-HYDROXYACYL-COA LYASE"/>
    <property type="match status" value="1"/>
</dbReference>
<dbReference type="InterPro" id="IPR017721">
    <property type="entry name" value="IorA"/>
</dbReference>
<dbReference type="InterPro" id="IPR002880">
    <property type="entry name" value="Pyrv_Fd/Flavodoxin_OxRdtase_N"/>
</dbReference>
<sequence length="605" mass="66961">MSSIEKRVLTGNEAIAVGFYEAGGVVAASYPGSPTVEIIEKLKEYDAVYSEFSTNEKVAVEVAIGASFYGARAMATMKHVGVNIAADPLMTFTLTPTNGGFLLVSGDDPGLASSQNEQDNRVWGKFASMAILDPSDSQEAKDFTKLGLQLSEDFQGPMLLRITSRLCHGRGIVSLAEREEVSPKEFNRDKSKFCMIPPGSREAQFFIKDRLKKLEEYAYDAEINKLEIKEGTDTLIITSGLVYYNIKEINPDASIWKLGMVYPISEKKAKEITSQFKKVIVIEEMTPFIENELKLMGIACKGKEYFDFTGELDIQNIEEGLHKAGIIKEQKEYVKRFVETVARPPLFCTGCPHRPVFDILKKSKAKIVVGDIGCYSLASLFPFEQSNSIISMGASIGMSKGMRKAMSMTKREEPLVAVIGDGTFFHSGIPPFINMMHQQQENENITIIVLDNRTTAMTGGQHNGSSGLYNERDDMKVGIKSLLESIGFDRVKEINQYEYKSTKKLIDEEIAYEGLSIIVVNGPCALRYKLENPHFYVDPEICISCRSCIKTNCPPLKMKKYEGIEKLKSSIDPDMCVGCSICAQVCPVNAIKSSAGLKEGDVIGN</sequence>
<feature type="domain" description="4Fe-4S ferredoxin-type" evidence="7">
    <location>
        <begin position="567"/>
        <end position="596"/>
    </location>
</feature>
<reference evidence="9" key="1">
    <citation type="submission" date="2007-10" db="EMBL/GenBank/DDBJ databases">
        <title>Complete genome of Alkaliphilus oremlandii OhILAs.</title>
        <authorList>
            <person name="Copeland A."/>
            <person name="Lucas S."/>
            <person name="Lapidus A."/>
            <person name="Barry K."/>
            <person name="Detter J.C."/>
            <person name="Glavina del Rio T."/>
            <person name="Hammon N."/>
            <person name="Israni S."/>
            <person name="Dalin E."/>
            <person name="Tice H."/>
            <person name="Pitluck S."/>
            <person name="Chain P."/>
            <person name="Malfatti S."/>
            <person name="Shin M."/>
            <person name="Vergez L."/>
            <person name="Schmutz J."/>
            <person name="Larimer F."/>
            <person name="Land M."/>
            <person name="Hauser L."/>
            <person name="Kyrpides N."/>
            <person name="Mikhailova N."/>
            <person name="Stolz J.F."/>
            <person name="Dawson A."/>
            <person name="Fisher E."/>
            <person name="Crable B."/>
            <person name="Perera E."/>
            <person name="Lisak J."/>
            <person name="Ranganathan M."/>
            <person name="Basu P."/>
            <person name="Richardson P."/>
        </authorList>
    </citation>
    <scope>NUCLEOTIDE SEQUENCE [LARGE SCALE GENOMIC DNA]</scope>
    <source>
        <strain evidence="9">OhILAs</strain>
    </source>
</reference>
<dbReference type="AlphaFoldDB" id="A8MGP3"/>
<evidence type="ECO:0000256" key="3">
    <source>
        <dbReference type="ARBA" id="ARBA00023004"/>
    </source>
</evidence>
<evidence type="ECO:0000256" key="6">
    <source>
        <dbReference type="PIRSR" id="PIRSR006439-50"/>
    </source>
</evidence>
<dbReference type="eggNOG" id="COG4231">
    <property type="taxonomic scope" value="Bacteria"/>
</dbReference>
<dbReference type="InterPro" id="IPR011766">
    <property type="entry name" value="TPP_enzyme_TPP-bd"/>
</dbReference>
<evidence type="ECO:0000256" key="4">
    <source>
        <dbReference type="ARBA" id="ARBA00023014"/>
    </source>
</evidence>
<proteinExistence type="predicted"/>
<evidence type="ECO:0000256" key="5">
    <source>
        <dbReference type="PIRNR" id="PIRNR006439"/>
    </source>
</evidence>
<feature type="binding site" evidence="6">
    <location>
        <position position="579"/>
    </location>
    <ligand>
        <name>[4Fe-4S] cluster</name>
        <dbReference type="ChEBI" id="CHEBI:49883"/>
        <label>2</label>
    </ligand>
</feature>
<feature type="domain" description="4Fe-4S ferredoxin-type" evidence="7">
    <location>
        <begin position="533"/>
        <end position="563"/>
    </location>
</feature>